<sequence length="173" mass="19738">MYIMSNQKTREAACVSRDKDVWHRHANMRIIVEMENEDLAIVMKGFVTQGGYPTGIGESKIYGEPFKCKFHTRLHFCRRDLIAITDAGKDDNGSQFLLILNSTPDLQNKHTIFEFSPGSIIPCNEKFCYRDFNLLSFGKEAEEDEEECVILNKKFTGKENSAHDHLTGPKLSS</sequence>
<accession>A0A310SCD5</accession>
<organism evidence="8 9">
    <name type="scientific">Eufriesea mexicana</name>
    <dbReference type="NCBI Taxonomy" id="516756"/>
    <lineage>
        <taxon>Eukaryota</taxon>
        <taxon>Metazoa</taxon>
        <taxon>Ecdysozoa</taxon>
        <taxon>Arthropoda</taxon>
        <taxon>Hexapoda</taxon>
        <taxon>Insecta</taxon>
        <taxon>Pterygota</taxon>
        <taxon>Neoptera</taxon>
        <taxon>Endopterygota</taxon>
        <taxon>Hymenoptera</taxon>
        <taxon>Apocrita</taxon>
        <taxon>Aculeata</taxon>
        <taxon>Apoidea</taxon>
        <taxon>Anthophila</taxon>
        <taxon>Apidae</taxon>
        <taxon>Eufriesea</taxon>
    </lineage>
</organism>
<evidence type="ECO:0000313" key="9">
    <source>
        <dbReference type="Proteomes" id="UP000250275"/>
    </source>
</evidence>
<evidence type="ECO:0000313" key="8">
    <source>
        <dbReference type="EMBL" id="OAD57495.1"/>
    </source>
</evidence>
<evidence type="ECO:0000256" key="3">
    <source>
        <dbReference type="ARBA" id="ARBA00023242"/>
    </source>
</evidence>
<comment type="subunit">
    <text evidence="6">Part of the activated spliceosome B/catalytic step 1 spliceosome, one of the forms of the spliceosome which has a well-formed active site but still cannot catalyze the branching reaction and is composed at least of 52 proteins, the U2, U5 and U6 snRNAs and the pre-mRNA. Recruited during early steps of activated spliceosome B maturation, it is probably one of the first proteins released from this complex as he matures to the spliceosome C complex. Component of the minor spliceosome, which splices U12-type introns.</text>
</comment>
<dbReference type="PANTHER" id="PTHR45625:SF6">
    <property type="entry name" value="SPLICEOSOME-ASSOCIATED PROTEIN CWC27 HOMOLOG"/>
    <property type="match status" value="1"/>
</dbReference>
<dbReference type="Pfam" id="PF00160">
    <property type="entry name" value="Pro_isomerase"/>
    <property type="match status" value="1"/>
</dbReference>
<feature type="domain" description="PPIase cyclophilin-type" evidence="7">
    <location>
        <begin position="42"/>
        <end position="113"/>
    </location>
</feature>
<evidence type="ECO:0000256" key="2">
    <source>
        <dbReference type="ARBA" id="ARBA00007365"/>
    </source>
</evidence>
<gene>
    <name evidence="8" type="ORF">WN48_01907</name>
</gene>
<comment type="subcellular location">
    <subcellularLocation>
        <location evidence="1">Nucleus</location>
    </subcellularLocation>
</comment>
<dbReference type="InterPro" id="IPR029000">
    <property type="entry name" value="Cyclophilin-like_dom_sf"/>
</dbReference>
<dbReference type="InterPro" id="IPR002130">
    <property type="entry name" value="Cyclophilin-type_PPIase_dom"/>
</dbReference>
<evidence type="ECO:0000256" key="4">
    <source>
        <dbReference type="ARBA" id="ARBA00040027"/>
    </source>
</evidence>
<dbReference type="PANTHER" id="PTHR45625">
    <property type="entry name" value="PEPTIDYL-PROLYL CIS-TRANS ISOMERASE-RELATED"/>
    <property type="match status" value="1"/>
</dbReference>
<keyword evidence="3" id="KW-0539">Nucleus</keyword>
<evidence type="ECO:0000256" key="1">
    <source>
        <dbReference type="ARBA" id="ARBA00004123"/>
    </source>
</evidence>
<name>A0A310SCD5_9HYME</name>
<proteinExistence type="inferred from homology"/>
<keyword evidence="8" id="KW-0413">Isomerase</keyword>
<dbReference type="GO" id="GO:0003755">
    <property type="term" value="F:peptidyl-prolyl cis-trans isomerase activity"/>
    <property type="evidence" value="ECO:0007669"/>
    <property type="project" value="InterPro"/>
</dbReference>
<evidence type="ECO:0000259" key="7">
    <source>
        <dbReference type="PROSITE" id="PS50072"/>
    </source>
</evidence>
<evidence type="ECO:0000256" key="5">
    <source>
        <dbReference type="ARBA" id="ARBA00042090"/>
    </source>
</evidence>
<dbReference type="EMBL" id="KQ761477">
    <property type="protein sequence ID" value="OAD57495.1"/>
    <property type="molecule type" value="Genomic_DNA"/>
</dbReference>
<dbReference type="SUPFAM" id="SSF50891">
    <property type="entry name" value="Cyclophilin-like"/>
    <property type="match status" value="1"/>
</dbReference>
<dbReference type="InterPro" id="IPR044666">
    <property type="entry name" value="Cyclophilin_A-like"/>
</dbReference>
<evidence type="ECO:0000256" key="6">
    <source>
        <dbReference type="ARBA" id="ARBA00046368"/>
    </source>
</evidence>
<dbReference type="PROSITE" id="PS50072">
    <property type="entry name" value="CSA_PPIASE_2"/>
    <property type="match status" value="1"/>
</dbReference>
<comment type="similarity">
    <text evidence="2">Belongs to the cyclophilin-type PPIase family.</text>
</comment>
<dbReference type="Proteomes" id="UP000250275">
    <property type="component" value="Unassembled WGS sequence"/>
</dbReference>
<dbReference type="GO" id="GO:0071013">
    <property type="term" value="C:catalytic step 2 spliceosome"/>
    <property type="evidence" value="ECO:0007669"/>
    <property type="project" value="TreeGrafter"/>
</dbReference>
<protein>
    <recommendedName>
        <fullName evidence="4">Spliceosome-associated protein CWC27 homolog</fullName>
    </recommendedName>
    <alternativeName>
        <fullName evidence="5">Probable inactive peptidyl-prolyl cis-trans isomerase CWC27 homolog</fullName>
    </alternativeName>
</protein>
<reference evidence="8 9" key="1">
    <citation type="submission" date="2015-07" db="EMBL/GenBank/DDBJ databases">
        <title>The genome of Eufriesea mexicana.</title>
        <authorList>
            <person name="Pan H."/>
            <person name="Kapheim K."/>
        </authorList>
    </citation>
    <scope>NUCLEOTIDE SEQUENCE [LARGE SCALE GENOMIC DNA]</scope>
    <source>
        <strain evidence="8">0111107269</strain>
        <tissue evidence="8">Whole body</tissue>
    </source>
</reference>
<dbReference type="AlphaFoldDB" id="A0A310SCD5"/>
<dbReference type="Gene3D" id="2.40.100.10">
    <property type="entry name" value="Cyclophilin-like"/>
    <property type="match status" value="1"/>
</dbReference>
<keyword evidence="9" id="KW-1185">Reference proteome</keyword>